<evidence type="ECO:0000313" key="1">
    <source>
        <dbReference type="EMBL" id="QGS08387.1"/>
    </source>
</evidence>
<sequence>MRIENKFLRYLRNIGIIIFVFYIGTILGYVILGKGSLIDAISLKSIKHIKDIIYN</sequence>
<protein>
    <submittedName>
        <fullName evidence="1">DNA-directed RNA polymerase subunit beta</fullName>
    </submittedName>
</protein>
<dbReference type="Proteomes" id="UP000425411">
    <property type="component" value="Chromosome"/>
</dbReference>
<dbReference type="OrthoDB" id="2990744at2"/>
<keyword evidence="1" id="KW-0240">DNA-directed RNA polymerase</keyword>
<organism evidence="1 2">
    <name type="scientific">Gemella morbillorum</name>
    <dbReference type="NCBI Taxonomy" id="29391"/>
    <lineage>
        <taxon>Bacteria</taxon>
        <taxon>Bacillati</taxon>
        <taxon>Bacillota</taxon>
        <taxon>Bacilli</taxon>
        <taxon>Bacillales</taxon>
        <taxon>Gemellaceae</taxon>
        <taxon>Gemella</taxon>
    </lineage>
</organism>
<dbReference type="GO" id="GO:0000428">
    <property type="term" value="C:DNA-directed RNA polymerase complex"/>
    <property type="evidence" value="ECO:0007669"/>
    <property type="project" value="UniProtKB-KW"/>
</dbReference>
<dbReference type="EMBL" id="CP046314">
    <property type="protein sequence ID" value="QGS08387.1"/>
    <property type="molecule type" value="Genomic_DNA"/>
</dbReference>
<proteinExistence type="predicted"/>
<evidence type="ECO:0000313" key="2">
    <source>
        <dbReference type="Proteomes" id="UP000425411"/>
    </source>
</evidence>
<reference evidence="1 2" key="1">
    <citation type="submission" date="2019-11" db="EMBL/GenBank/DDBJ databases">
        <title>FDA dAtabase for Regulatory Grade micrObial Sequences (FDA-ARGOS): Supporting development and validation of Infectious Disease Dx tests.</title>
        <authorList>
            <person name="Turner S."/>
            <person name="Byrd R."/>
            <person name="Tallon L."/>
            <person name="Sadzewicz L."/>
            <person name="Vavikolanu K."/>
            <person name="Mehta A."/>
            <person name="Aluvathingal J."/>
            <person name="Nadendla S."/>
            <person name="Myers T."/>
            <person name="Yan Y."/>
            <person name="Sichtig H."/>
        </authorList>
    </citation>
    <scope>NUCLEOTIDE SEQUENCE [LARGE SCALE GENOMIC DNA]</scope>
    <source>
        <strain evidence="1 2">FDAARGOS_741</strain>
    </source>
</reference>
<dbReference type="RefSeq" id="WP_004632794.1">
    <property type="nucleotide sequence ID" value="NZ_CAXSSU010000003.1"/>
</dbReference>
<accession>A0A2X4ND44</accession>
<dbReference type="AlphaFoldDB" id="A0A2X4ND44"/>
<keyword evidence="2" id="KW-1185">Reference proteome</keyword>
<name>A0A2X4ND44_9BACL</name>
<keyword evidence="1" id="KW-0804">Transcription</keyword>
<gene>
    <name evidence="1" type="ORF">FOC49_00080</name>
</gene>